<keyword evidence="2" id="KW-1185">Reference proteome</keyword>
<sequence>MYKIIKDIINRFHLISGDQVQSVILLLATSRARVKLQGSRETVTSLESTQLPIHALSRSCTISFMHQCHFPLPTFSDLPLDMPSALSTND</sequence>
<accession>A0A2H3BJ43</accession>
<evidence type="ECO:0000313" key="1">
    <source>
        <dbReference type="EMBL" id="PBK70849.1"/>
    </source>
</evidence>
<organism evidence="1 2">
    <name type="scientific">Armillaria solidipes</name>
    <dbReference type="NCBI Taxonomy" id="1076256"/>
    <lineage>
        <taxon>Eukaryota</taxon>
        <taxon>Fungi</taxon>
        <taxon>Dikarya</taxon>
        <taxon>Basidiomycota</taxon>
        <taxon>Agaricomycotina</taxon>
        <taxon>Agaricomycetes</taxon>
        <taxon>Agaricomycetidae</taxon>
        <taxon>Agaricales</taxon>
        <taxon>Marasmiineae</taxon>
        <taxon>Physalacriaceae</taxon>
        <taxon>Armillaria</taxon>
    </lineage>
</organism>
<dbReference type="EMBL" id="KZ293425">
    <property type="protein sequence ID" value="PBK70849.1"/>
    <property type="molecule type" value="Genomic_DNA"/>
</dbReference>
<proteinExistence type="predicted"/>
<evidence type="ECO:0000313" key="2">
    <source>
        <dbReference type="Proteomes" id="UP000218334"/>
    </source>
</evidence>
<gene>
    <name evidence="1" type="ORF">ARMSODRAFT_955597</name>
</gene>
<reference evidence="2" key="1">
    <citation type="journal article" date="2017" name="Nat. Ecol. Evol.">
        <title>Genome expansion and lineage-specific genetic innovations in the forest pathogenic fungi Armillaria.</title>
        <authorList>
            <person name="Sipos G."/>
            <person name="Prasanna A.N."/>
            <person name="Walter M.C."/>
            <person name="O'Connor E."/>
            <person name="Balint B."/>
            <person name="Krizsan K."/>
            <person name="Kiss B."/>
            <person name="Hess J."/>
            <person name="Varga T."/>
            <person name="Slot J."/>
            <person name="Riley R."/>
            <person name="Boka B."/>
            <person name="Rigling D."/>
            <person name="Barry K."/>
            <person name="Lee J."/>
            <person name="Mihaltcheva S."/>
            <person name="LaButti K."/>
            <person name="Lipzen A."/>
            <person name="Waldron R."/>
            <person name="Moloney N.M."/>
            <person name="Sperisen C."/>
            <person name="Kredics L."/>
            <person name="Vagvoelgyi C."/>
            <person name="Patrignani A."/>
            <person name="Fitzpatrick D."/>
            <person name="Nagy I."/>
            <person name="Doyle S."/>
            <person name="Anderson J.B."/>
            <person name="Grigoriev I.V."/>
            <person name="Gueldener U."/>
            <person name="Muensterkoetter M."/>
            <person name="Nagy L.G."/>
        </authorList>
    </citation>
    <scope>NUCLEOTIDE SEQUENCE [LARGE SCALE GENOMIC DNA]</scope>
    <source>
        <strain evidence="2">28-4</strain>
    </source>
</reference>
<dbReference type="Proteomes" id="UP000218334">
    <property type="component" value="Unassembled WGS sequence"/>
</dbReference>
<name>A0A2H3BJ43_9AGAR</name>
<protein>
    <submittedName>
        <fullName evidence="1">Uncharacterized protein</fullName>
    </submittedName>
</protein>
<dbReference type="AlphaFoldDB" id="A0A2H3BJ43"/>